<sequence length="66" mass="7868">MIQIKNSGKQDIKEIFRLCKISTDFQKTRFTVHWPIFDRGPVENEIDENRQWKIKMDGKTVCILLS</sequence>
<reference evidence="2" key="1">
    <citation type="journal article" date="2019" name="Int. J. Syst. Evol. Microbiol.">
        <title>The Global Catalogue of Microorganisms (GCM) 10K type strain sequencing project: providing services to taxonomists for standard genome sequencing and annotation.</title>
        <authorList>
            <consortium name="The Broad Institute Genomics Platform"/>
            <consortium name="The Broad Institute Genome Sequencing Center for Infectious Disease"/>
            <person name="Wu L."/>
            <person name="Ma J."/>
        </authorList>
    </citation>
    <scope>NUCLEOTIDE SEQUENCE [LARGE SCALE GENOMIC DNA]</scope>
    <source>
        <strain evidence="2">KCTC 52298</strain>
    </source>
</reference>
<dbReference type="Proteomes" id="UP001597440">
    <property type="component" value="Unassembled WGS sequence"/>
</dbReference>
<evidence type="ECO:0000313" key="1">
    <source>
        <dbReference type="EMBL" id="MFD2556778.1"/>
    </source>
</evidence>
<evidence type="ECO:0008006" key="3">
    <source>
        <dbReference type="Google" id="ProtNLM"/>
    </source>
</evidence>
<proteinExistence type="predicted"/>
<dbReference type="RefSeq" id="WP_210354814.1">
    <property type="nucleotide sequence ID" value="NZ_JAEQMU010000002.1"/>
</dbReference>
<accession>A0ABW5L7Q1</accession>
<protein>
    <recommendedName>
        <fullName evidence="3">N-acetyltransferase</fullName>
    </recommendedName>
</protein>
<evidence type="ECO:0000313" key="2">
    <source>
        <dbReference type="Proteomes" id="UP001597440"/>
    </source>
</evidence>
<gene>
    <name evidence="1" type="ORF">ACFSQW_20485</name>
</gene>
<comment type="caution">
    <text evidence="1">The sequence shown here is derived from an EMBL/GenBank/DDBJ whole genome shotgun (WGS) entry which is preliminary data.</text>
</comment>
<name>A0ABW5L7Q1_9SPHI</name>
<organism evidence="1 2">
    <name type="scientific">Sphingobacterium tabacisoli</name>
    <dbReference type="NCBI Taxonomy" id="2044855"/>
    <lineage>
        <taxon>Bacteria</taxon>
        <taxon>Pseudomonadati</taxon>
        <taxon>Bacteroidota</taxon>
        <taxon>Sphingobacteriia</taxon>
        <taxon>Sphingobacteriales</taxon>
        <taxon>Sphingobacteriaceae</taxon>
        <taxon>Sphingobacterium</taxon>
    </lineage>
</organism>
<dbReference type="EMBL" id="JBHULD010000025">
    <property type="protein sequence ID" value="MFD2556778.1"/>
    <property type="molecule type" value="Genomic_DNA"/>
</dbReference>
<keyword evidence="2" id="KW-1185">Reference proteome</keyword>